<dbReference type="Proteomes" id="UP001500731">
    <property type="component" value="Unassembled WGS sequence"/>
</dbReference>
<name>A0ABP8P241_9MICO</name>
<evidence type="ECO:0000256" key="1">
    <source>
        <dbReference type="SAM" id="MobiDB-lite"/>
    </source>
</evidence>
<feature type="region of interest" description="Disordered" evidence="1">
    <location>
        <begin position="1"/>
        <end position="38"/>
    </location>
</feature>
<sequence>MPHAMTGAARQGGSMTTTSTPEAAAVDVTDRPRLPEGDDERFTGFGVLGLAFRGGDYLALRVMTATSIGPGYRAVWHRTPAGSWHMFTTTDPAHSCPRYFSSEASYERVAAIDLRWRDAARLEVRIPGVLTWAIAMQATPATQAMSALGTALPSAARRSVPLLAAMGPMSRPMLRIGRMRMVGVAPNRQRFLVVPTRVWRISGSSAALRGTDLGPIGGLDRQTRLGSFWMPQRGLFYVGDARFSTFDPARHAPVGDLASDPRP</sequence>
<protein>
    <submittedName>
        <fullName evidence="2">Uncharacterized protein</fullName>
    </submittedName>
</protein>
<feature type="compositionally biased region" description="Basic and acidic residues" evidence="1">
    <location>
        <begin position="28"/>
        <end position="38"/>
    </location>
</feature>
<proteinExistence type="predicted"/>
<evidence type="ECO:0000313" key="3">
    <source>
        <dbReference type="Proteomes" id="UP001500731"/>
    </source>
</evidence>
<keyword evidence="3" id="KW-1185">Reference proteome</keyword>
<dbReference type="EMBL" id="BAABGP010000003">
    <property type="protein sequence ID" value="GAA4478532.1"/>
    <property type="molecule type" value="Genomic_DNA"/>
</dbReference>
<evidence type="ECO:0000313" key="2">
    <source>
        <dbReference type="EMBL" id="GAA4478532.1"/>
    </source>
</evidence>
<gene>
    <name evidence="2" type="ORF">GCM10023171_02760</name>
</gene>
<accession>A0ABP8P241</accession>
<reference evidence="3" key="1">
    <citation type="journal article" date="2019" name="Int. J. Syst. Evol. Microbiol.">
        <title>The Global Catalogue of Microorganisms (GCM) 10K type strain sequencing project: providing services to taxonomists for standard genome sequencing and annotation.</title>
        <authorList>
            <consortium name="The Broad Institute Genomics Platform"/>
            <consortium name="The Broad Institute Genome Sequencing Center for Infectious Disease"/>
            <person name="Wu L."/>
            <person name="Ma J."/>
        </authorList>
    </citation>
    <scope>NUCLEOTIDE SEQUENCE [LARGE SCALE GENOMIC DNA]</scope>
    <source>
        <strain evidence="3">JCM 17839</strain>
    </source>
</reference>
<organism evidence="2 3">
    <name type="scientific">Microbacterium panaciterrae</name>
    <dbReference type="NCBI Taxonomy" id="985759"/>
    <lineage>
        <taxon>Bacteria</taxon>
        <taxon>Bacillati</taxon>
        <taxon>Actinomycetota</taxon>
        <taxon>Actinomycetes</taxon>
        <taxon>Micrococcales</taxon>
        <taxon>Microbacteriaceae</taxon>
        <taxon>Microbacterium</taxon>
    </lineage>
</organism>
<comment type="caution">
    <text evidence="2">The sequence shown here is derived from an EMBL/GenBank/DDBJ whole genome shotgun (WGS) entry which is preliminary data.</text>
</comment>